<comment type="caution">
    <text evidence="1">The sequence shown here is derived from an EMBL/GenBank/DDBJ whole genome shotgun (WGS) entry which is preliminary data.</text>
</comment>
<sequence length="148" mass="16544">MGNGAVYCANMDILLACSPHRYDSNRRHWHAPWACIGMGHNLPDGYCSNCGHSHAPWACIGMGHNLPELLLQVLLKSWLLDLVHDRLTLLQMFLPKPRRHSFPLSSEFMSKPVGGLTTQMKFLPLASKAKAKCIICDADTVFCEPKET</sequence>
<dbReference type="Proteomes" id="UP000657918">
    <property type="component" value="Unassembled WGS sequence"/>
</dbReference>
<accession>A0A835N9D4</accession>
<protein>
    <submittedName>
        <fullName evidence="1">Uncharacterized protein</fullName>
    </submittedName>
</protein>
<proteinExistence type="predicted"/>
<dbReference type="EMBL" id="JADGMS010000001">
    <property type="protein sequence ID" value="KAF9688674.1"/>
    <property type="molecule type" value="Genomic_DNA"/>
</dbReference>
<dbReference type="AlphaFoldDB" id="A0A835N9D4"/>
<name>A0A835N9D4_9ROSI</name>
<gene>
    <name evidence="1" type="ORF">SADUNF_Sadunf01G0012700</name>
</gene>
<reference evidence="1 2" key="1">
    <citation type="submission" date="2020-10" db="EMBL/GenBank/DDBJ databases">
        <title>Plant Genome Project.</title>
        <authorList>
            <person name="Zhang R.-G."/>
        </authorList>
    </citation>
    <scope>NUCLEOTIDE SEQUENCE [LARGE SCALE GENOMIC DNA]</scope>
    <source>
        <strain evidence="1">FAFU-HL-1</strain>
        <tissue evidence="1">Leaf</tissue>
    </source>
</reference>
<keyword evidence="2" id="KW-1185">Reference proteome</keyword>
<evidence type="ECO:0000313" key="1">
    <source>
        <dbReference type="EMBL" id="KAF9688674.1"/>
    </source>
</evidence>
<organism evidence="1 2">
    <name type="scientific">Salix dunnii</name>
    <dbReference type="NCBI Taxonomy" id="1413687"/>
    <lineage>
        <taxon>Eukaryota</taxon>
        <taxon>Viridiplantae</taxon>
        <taxon>Streptophyta</taxon>
        <taxon>Embryophyta</taxon>
        <taxon>Tracheophyta</taxon>
        <taxon>Spermatophyta</taxon>
        <taxon>Magnoliopsida</taxon>
        <taxon>eudicotyledons</taxon>
        <taxon>Gunneridae</taxon>
        <taxon>Pentapetalae</taxon>
        <taxon>rosids</taxon>
        <taxon>fabids</taxon>
        <taxon>Malpighiales</taxon>
        <taxon>Salicaceae</taxon>
        <taxon>Saliceae</taxon>
        <taxon>Salix</taxon>
    </lineage>
</organism>
<evidence type="ECO:0000313" key="2">
    <source>
        <dbReference type="Proteomes" id="UP000657918"/>
    </source>
</evidence>